<organism evidence="1 2">
    <name type="scientific">Massilia agilis</name>
    <dbReference type="NCBI Taxonomy" id="1811226"/>
    <lineage>
        <taxon>Bacteria</taxon>
        <taxon>Pseudomonadati</taxon>
        <taxon>Pseudomonadota</taxon>
        <taxon>Betaproteobacteria</taxon>
        <taxon>Burkholderiales</taxon>
        <taxon>Oxalobacteraceae</taxon>
        <taxon>Telluria group</taxon>
        <taxon>Massilia</taxon>
    </lineage>
</organism>
<dbReference type="EMBL" id="JANUHB010000006">
    <property type="protein sequence ID" value="MCS0810383.1"/>
    <property type="molecule type" value="Genomic_DNA"/>
</dbReference>
<proteinExistence type="predicted"/>
<dbReference type="RefSeq" id="WP_258824212.1">
    <property type="nucleotide sequence ID" value="NZ_JANUHB010000006.1"/>
</dbReference>
<dbReference type="Proteomes" id="UP001206126">
    <property type="component" value="Unassembled WGS sequence"/>
</dbReference>
<gene>
    <name evidence="1" type="ORF">NX774_20865</name>
</gene>
<evidence type="ECO:0000313" key="2">
    <source>
        <dbReference type="Proteomes" id="UP001206126"/>
    </source>
</evidence>
<name>A0ABT2DGW1_9BURK</name>
<accession>A0ABT2DGW1</accession>
<comment type="caution">
    <text evidence="1">The sequence shown here is derived from an EMBL/GenBank/DDBJ whole genome shotgun (WGS) entry which is preliminary data.</text>
</comment>
<keyword evidence="2" id="KW-1185">Reference proteome</keyword>
<sequence length="268" mass="30193">MPVAISIDNYLHSHNGDKAIELCGKLAIVRAILLAESSSKLRYDGSLAKKIDLGRVENTWLAALMRFIGENCSRETIKKRLTQLAFVVFNYDRCIEHFFFHAFRTYFRMRDDEAAELVKSLEIYHPYGTVGGLPLARHDDAESVIEFGRDPDETKLLALAKGIKTFTEGMDPASPTSIAMHKCVASASRTVFLGFAFHPLNMELMCGASRTGLLPSGQAYGTVYKTSHSDVKNIETYLRNTMGFDEVFLEHSTSVELFHEYSRTLRFD</sequence>
<reference evidence="1 2" key="1">
    <citation type="submission" date="2022-08" db="EMBL/GenBank/DDBJ databases">
        <title>Reclassification of Massilia species as members of the genera Telluria, Duganella, Pseudoduganella, Mokoshia gen. nov. and Zemynaea gen. nov. using orthogonal and non-orthogonal genome-based approaches.</title>
        <authorList>
            <person name="Bowman J.P."/>
        </authorList>
    </citation>
    <scope>NUCLEOTIDE SEQUENCE [LARGE SCALE GENOMIC DNA]</scope>
    <source>
        <strain evidence="1 2">JCM 31605</strain>
    </source>
</reference>
<evidence type="ECO:0000313" key="1">
    <source>
        <dbReference type="EMBL" id="MCS0810383.1"/>
    </source>
</evidence>
<protein>
    <submittedName>
        <fullName evidence="1">Uncharacterized protein</fullName>
    </submittedName>
</protein>